<dbReference type="InterPro" id="IPR012318">
    <property type="entry name" value="HTH_CRP"/>
</dbReference>
<name>A0A8J7S1H1_9PROT</name>
<dbReference type="AlphaFoldDB" id="A0A8J7S1H1"/>
<dbReference type="SUPFAM" id="SSF51206">
    <property type="entry name" value="cAMP-binding domain-like"/>
    <property type="match status" value="1"/>
</dbReference>
<evidence type="ECO:0000256" key="2">
    <source>
        <dbReference type="ARBA" id="ARBA00023125"/>
    </source>
</evidence>
<dbReference type="PROSITE" id="PS00042">
    <property type="entry name" value="HTH_CRP_1"/>
    <property type="match status" value="1"/>
</dbReference>
<dbReference type="RefSeq" id="WP_210683206.1">
    <property type="nucleotide sequence ID" value="NZ_JAGMWN010000009.1"/>
</dbReference>
<dbReference type="InterPro" id="IPR018335">
    <property type="entry name" value="Tscrpt_reg_HTH_Crp-type_CS"/>
</dbReference>
<dbReference type="InterPro" id="IPR036390">
    <property type="entry name" value="WH_DNA-bd_sf"/>
</dbReference>
<comment type="caution">
    <text evidence="5">The sequence shown here is derived from an EMBL/GenBank/DDBJ whole genome shotgun (WGS) entry which is preliminary data.</text>
</comment>
<dbReference type="InterPro" id="IPR014710">
    <property type="entry name" value="RmlC-like_jellyroll"/>
</dbReference>
<evidence type="ECO:0000256" key="1">
    <source>
        <dbReference type="ARBA" id="ARBA00023015"/>
    </source>
</evidence>
<gene>
    <name evidence="5" type="ORF">KAJ83_16475</name>
</gene>
<dbReference type="Proteomes" id="UP000672602">
    <property type="component" value="Unassembled WGS sequence"/>
</dbReference>
<evidence type="ECO:0000313" key="5">
    <source>
        <dbReference type="EMBL" id="MBP5858617.1"/>
    </source>
</evidence>
<dbReference type="FunFam" id="1.10.10.10:FF:000028">
    <property type="entry name" value="Fumarate/nitrate reduction transcriptional regulator Fnr"/>
    <property type="match status" value="1"/>
</dbReference>
<feature type="domain" description="HTH crp-type" evidence="4">
    <location>
        <begin position="158"/>
        <end position="236"/>
    </location>
</feature>
<dbReference type="SMART" id="SM00100">
    <property type="entry name" value="cNMP"/>
    <property type="match status" value="1"/>
</dbReference>
<keyword evidence="6" id="KW-1185">Reference proteome</keyword>
<dbReference type="SMART" id="SM00419">
    <property type="entry name" value="HTH_CRP"/>
    <property type="match status" value="1"/>
</dbReference>
<dbReference type="EMBL" id="JAGMWN010000009">
    <property type="protein sequence ID" value="MBP5858617.1"/>
    <property type="molecule type" value="Genomic_DNA"/>
</dbReference>
<dbReference type="GO" id="GO:0003700">
    <property type="term" value="F:DNA-binding transcription factor activity"/>
    <property type="evidence" value="ECO:0007669"/>
    <property type="project" value="InterPro"/>
</dbReference>
<sequence>MSESRQDIHNSDVPTLCRACEARHNGICGALRTDELLRLSRHTTSRRVPAGTELVGEAENIETYANVLSGVVKLSKVMADGRQQIVGLQFAPDFVGRPFQESSKVCAEAASDVTLCIFPKRSLDAMMVEAPGLEHRLLRQSLNELDDAREWMLTLGRKTAEEKVASFLHLIATHIDPEKQVARTNRAAFDLPMTRADIADFLGLTIETVSRQITKLRKAGVIEIEGTRHVTVPDIAELEAIANG</sequence>
<reference evidence="5" key="1">
    <citation type="submission" date="2021-04" db="EMBL/GenBank/DDBJ databases">
        <authorList>
            <person name="Zhang D.-C."/>
        </authorList>
    </citation>
    <scope>NUCLEOTIDE SEQUENCE</scope>
    <source>
        <strain evidence="5">CGMCC 1.15697</strain>
    </source>
</reference>
<keyword evidence="1" id="KW-0805">Transcription regulation</keyword>
<dbReference type="PANTHER" id="PTHR24567">
    <property type="entry name" value="CRP FAMILY TRANSCRIPTIONAL REGULATORY PROTEIN"/>
    <property type="match status" value="1"/>
</dbReference>
<evidence type="ECO:0000259" key="4">
    <source>
        <dbReference type="PROSITE" id="PS51063"/>
    </source>
</evidence>
<keyword evidence="3" id="KW-0804">Transcription</keyword>
<dbReference type="CDD" id="cd00092">
    <property type="entry name" value="HTH_CRP"/>
    <property type="match status" value="1"/>
</dbReference>
<dbReference type="PROSITE" id="PS51063">
    <property type="entry name" value="HTH_CRP_2"/>
    <property type="match status" value="1"/>
</dbReference>
<dbReference type="GO" id="GO:0005829">
    <property type="term" value="C:cytosol"/>
    <property type="evidence" value="ECO:0007669"/>
    <property type="project" value="TreeGrafter"/>
</dbReference>
<dbReference type="SUPFAM" id="SSF46785">
    <property type="entry name" value="Winged helix' DNA-binding domain"/>
    <property type="match status" value="1"/>
</dbReference>
<accession>A0A8J7S1H1</accession>
<dbReference type="InterPro" id="IPR018490">
    <property type="entry name" value="cNMP-bd_dom_sf"/>
</dbReference>
<evidence type="ECO:0000313" key="6">
    <source>
        <dbReference type="Proteomes" id="UP000672602"/>
    </source>
</evidence>
<dbReference type="Pfam" id="PF00027">
    <property type="entry name" value="cNMP_binding"/>
    <property type="match status" value="1"/>
</dbReference>
<dbReference type="InterPro" id="IPR000595">
    <property type="entry name" value="cNMP-bd_dom"/>
</dbReference>
<keyword evidence="2" id="KW-0238">DNA-binding</keyword>
<dbReference type="Pfam" id="PF13545">
    <property type="entry name" value="HTH_Crp_2"/>
    <property type="match status" value="1"/>
</dbReference>
<protein>
    <submittedName>
        <fullName evidence="5">Crp/Fnr family transcriptional regulator</fullName>
    </submittedName>
</protein>
<dbReference type="CDD" id="cd00038">
    <property type="entry name" value="CAP_ED"/>
    <property type="match status" value="1"/>
</dbReference>
<evidence type="ECO:0000256" key="3">
    <source>
        <dbReference type="ARBA" id="ARBA00023163"/>
    </source>
</evidence>
<dbReference type="PANTHER" id="PTHR24567:SF75">
    <property type="entry name" value="FUMARATE AND NITRATE REDUCTION REGULATORY PROTEIN"/>
    <property type="match status" value="1"/>
</dbReference>
<dbReference type="GO" id="GO:0003677">
    <property type="term" value="F:DNA binding"/>
    <property type="evidence" value="ECO:0007669"/>
    <property type="project" value="UniProtKB-KW"/>
</dbReference>
<organism evidence="5 6">
    <name type="scientific">Marivibrio halodurans</name>
    <dbReference type="NCBI Taxonomy" id="2039722"/>
    <lineage>
        <taxon>Bacteria</taxon>
        <taxon>Pseudomonadati</taxon>
        <taxon>Pseudomonadota</taxon>
        <taxon>Alphaproteobacteria</taxon>
        <taxon>Rhodospirillales</taxon>
        <taxon>Rhodospirillaceae</taxon>
        <taxon>Marivibrio</taxon>
    </lineage>
</organism>
<proteinExistence type="predicted"/>
<dbReference type="Gene3D" id="2.60.120.10">
    <property type="entry name" value="Jelly Rolls"/>
    <property type="match status" value="1"/>
</dbReference>
<dbReference type="Gene3D" id="1.10.10.10">
    <property type="entry name" value="Winged helix-like DNA-binding domain superfamily/Winged helix DNA-binding domain"/>
    <property type="match status" value="1"/>
</dbReference>
<dbReference type="InterPro" id="IPR050397">
    <property type="entry name" value="Env_Response_Regulators"/>
</dbReference>
<dbReference type="InterPro" id="IPR036388">
    <property type="entry name" value="WH-like_DNA-bd_sf"/>
</dbReference>
<dbReference type="PRINTS" id="PR00034">
    <property type="entry name" value="HTHCRP"/>
</dbReference>